<reference evidence="1 2" key="1">
    <citation type="submission" date="2020-11" db="EMBL/GenBank/DDBJ databases">
        <title>A novel isolate from a Black sea contaminated sediment with potential to produce alkanes: Plantactinospora alkalitolerans sp. nov.</title>
        <authorList>
            <person name="Carro L."/>
            <person name="Veyisoglu A."/>
            <person name="Guven K."/>
            <person name="Schumann P."/>
            <person name="Klenk H.-P."/>
            <person name="Sahin N."/>
        </authorList>
    </citation>
    <scope>NUCLEOTIDE SEQUENCE [LARGE SCALE GENOMIC DNA]</scope>
    <source>
        <strain evidence="1 2">S1510</strain>
    </source>
</reference>
<name>A0ABS0H2N5_9ACTN</name>
<comment type="caution">
    <text evidence="1">The sequence shown here is derived from an EMBL/GenBank/DDBJ whole genome shotgun (WGS) entry which is preliminary data.</text>
</comment>
<proteinExistence type="predicted"/>
<evidence type="ECO:0000313" key="2">
    <source>
        <dbReference type="Proteomes" id="UP000638560"/>
    </source>
</evidence>
<dbReference type="EMBL" id="JADPUN010000247">
    <property type="protein sequence ID" value="MBF9132723.1"/>
    <property type="molecule type" value="Genomic_DNA"/>
</dbReference>
<evidence type="ECO:0008006" key="3">
    <source>
        <dbReference type="Google" id="ProtNLM"/>
    </source>
</evidence>
<accession>A0ABS0H2N5</accession>
<evidence type="ECO:0000313" key="1">
    <source>
        <dbReference type="EMBL" id="MBF9132723.1"/>
    </source>
</evidence>
<dbReference type="RefSeq" id="WP_196204248.1">
    <property type="nucleotide sequence ID" value="NZ_JADPUN010000247.1"/>
</dbReference>
<keyword evidence="2" id="KW-1185">Reference proteome</keyword>
<protein>
    <recommendedName>
        <fullName evidence="3">IrrE N-terminal-like domain-containing protein</fullName>
    </recommendedName>
</protein>
<gene>
    <name evidence="1" type="ORF">I0C86_27760</name>
</gene>
<sequence>MIASLCDRMAQRLDRPVRHRLVPFPPGISGVWAFKNDAYYILCEKNTSPWHQMLITGHEMWHMEAGDVLTAVPVEIVMDALFPSLRPDAVVRIAAARTDCTGSGPTDLGGEEDVERIRAEQEAELFGSMLAARVSRWLPRQEWTIPPHARGVVDRLESSLGRGVDTEGRG</sequence>
<dbReference type="Proteomes" id="UP000638560">
    <property type="component" value="Unassembled WGS sequence"/>
</dbReference>
<organism evidence="1 2">
    <name type="scientific">Plantactinospora alkalitolerans</name>
    <dbReference type="NCBI Taxonomy" id="2789879"/>
    <lineage>
        <taxon>Bacteria</taxon>
        <taxon>Bacillati</taxon>
        <taxon>Actinomycetota</taxon>
        <taxon>Actinomycetes</taxon>
        <taxon>Micromonosporales</taxon>
        <taxon>Micromonosporaceae</taxon>
        <taxon>Plantactinospora</taxon>
    </lineage>
</organism>